<comment type="pathway">
    <text evidence="4 17">Cell wall biogenesis; peptidoglycan biosynthesis.</text>
</comment>
<reference evidence="19" key="2">
    <citation type="submission" date="2021-04" db="EMBL/GenBank/DDBJ databases">
        <authorList>
            <person name="Gilroy R."/>
        </authorList>
    </citation>
    <scope>NUCLEOTIDE SEQUENCE</scope>
    <source>
        <strain evidence="19">ChiHjej12B11-14209</strain>
    </source>
</reference>
<reference evidence="19" key="1">
    <citation type="journal article" date="2021" name="PeerJ">
        <title>Extensive microbial diversity within the chicken gut microbiome revealed by metagenomics and culture.</title>
        <authorList>
            <person name="Gilroy R."/>
            <person name="Ravi A."/>
            <person name="Getino M."/>
            <person name="Pursley I."/>
            <person name="Horton D.L."/>
            <person name="Alikhan N.F."/>
            <person name="Baker D."/>
            <person name="Gharbi K."/>
            <person name="Hall N."/>
            <person name="Watson M."/>
            <person name="Adriaenssens E.M."/>
            <person name="Foster-Nyarko E."/>
            <person name="Jarju S."/>
            <person name="Secka A."/>
            <person name="Antonio M."/>
            <person name="Oren A."/>
            <person name="Chaudhuri R.R."/>
            <person name="La Ragione R."/>
            <person name="Hildebrand F."/>
            <person name="Pallen M.J."/>
        </authorList>
    </citation>
    <scope>NUCLEOTIDE SEQUENCE</scope>
    <source>
        <strain evidence="19">ChiHjej12B11-14209</strain>
    </source>
</reference>
<evidence type="ECO:0000256" key="2">
    <source>
        <dbReference type="ARBA" id="ARBA00003921"/>
    </source>
</evidence>
<keyword evidence="11 17" id="KW-0133">Cell shape</keyword>
<dbReference type="PANTHER" id="PTHR21071:SF4">
    <property type="entry name" value="UDP-N-ACETYLENOLPYRUVOYLGLUCOSAMINE REDUCTASE"/>
    <property type="match status" value="1"/>
</dbReference>
<dbReference type="SUPFAM" id="SSF56194">
    <property type="entry name" value="Uridine diphospho-N-Acetylenolpyruvylglucosamine reductase, MurB, C-terminal domain"/>
    <property type="match status" value="1"/>
</dbReference>
<dbReference type="EC" id="1.3.1.98" evidence="17"/>
<dbReference type="NCBIfam" id="TIGR00179">
    <property type="entry name" value="murB"/>
    <property type="match status" value="1"/>
</dbReference>
<dbReference type="Proteomes" id="UP000824062">
    <property type="component" value="Unassembled WGS sequence"/>
</dbReference>
<dbReference type="InterPro" id="IPR006094">
    <property type="entry name" value="Oxid_FAD_bind_N"/>
</dbReference>
<evidence type="ECO:0000256" key="3">
    <source>
        <dbReference type="ARBA" id="ARBA00004496"/>
    </source>
</evidence>
<dbReference type="Pfam" id="PF02873">
    <property type="entry name" value="MurB_C"/>
    <property type="match status" value="1"/>
</dbReference>
<dbReference type="InterPro" id="IPR036635">
    <property type="entry name" value="MurB_C_sf"/>
</dbReference>
<comment type="caution">
    <text evidence="19">The sequence shown here is derived from an EMBL/GenBank/DDBJ whole genome shotgun (WGS) entry which is preliminary data.</text>
</comment>
<proteinExistence type="inferred from homology"/>
<keyword evidence="6 17" id="KW-0963">Cytoplasm</keyword>
<dbReference type="Gene3D" id="3.90.78.10">
    <property type="entry name" value="UDP-N-acetylenolpyruvoylglucosamine reductase, C-terminal domain"/>
    <property type="match status" value="1"/>
</dbReference>
<evidence type="ECO:0000256" key="4">
    <source>
        <dbReference type="ARBA" id="ARBA00004752"/>
    </source>
</evidence>
<sequence>MSVFNAYMTLSGAIDADVLRDEPLARHTSYRIGGPAALYVRAHSYEALARTLDTLSAEGVEWVVLGKGSNVLASDQGYDGCVIALDGEFSRLSVSAEERTVVSGAGVALSKLVNEALKASLSGLEPCVGIPGTVGGALSMNAGSRREWIGRRVRDLVVLEPGHGMRRYAGGEVEWGYRTTSLPPSGIILEATFSLLPASREAIAADTDARLRRRRSSQPLSMPSCGSVFRNPPDRSVGALIESCGLAGASQGGAQISTEHANFIVNRGGATAADVLALIGAAHDAVLARYGIDLACEVKLLGFGR</sequence>
<dbReference type="InterPro" id="IPR016167">
    <property type="entry name" value="FAD-bd_PCMH_sub1"/>
</dbReference>
<comment type="function">
    <text evidence="2 17">Cell wall formation.</text>
</comment>
<keyword evidence="14 17" id="KW-0131">Cell cycle</keyword>
<feature type="active site" evidence="17">
    <location>
        <position position="178"/>
    </location>
</feature>
<dbReference type="HAMAP" id="MF_00037">
    <property type="entry name" value="MurB"/>
    <property type="match status" value="1"/>
</dbReference>
<dbReference type="NCBIfam" id="NF010480">
    <property type="entry name" value="PRK13905.1"/>
    <property type="match status" value="1"/>
</dbReference>
<keyword evidence="12 17" id="KW-0573">Peptidoglycan synthesis</keyword>
<evidence type="ECO:0000256" key="11">
    <source>
        <dbReference type="ARBA" id="ARBA00022960"/>
    </source>
</evidence>
<evidence type="ECO:0000256" key="13">
    <source>
        <dbReference type="ARBA" id="ARBA00023002"/>
    </source>
</evidence>
<evidence type="ECO:0000256" key="9">
    <source>
        <dbReference type="ARBA" id="ARBA00022827"/>
    </source>
</evidence>
<dbReference type="InterPro" id="IPR003170">
    <property type="entry name" value="MurB"/>
</dbReference>
<evidence type="ECO:0000259" key="18">
    <source>
        <dbReference type="PROSITE" id="PS51387"/>
    </source>
</evidence>
<dbReference type="InterPro" id="IPR011601">
    <property type="entry name" value="MurB_C"/>
</dbReference>
<dbReference type="GO" id="GO:0005829">
    <property type="term" value="C:cytosol"/>
    <property type="evidence" value="ECO:0007669"/>
    <property type="project" value="TreeGrafter"/>
</dbReference>
<evidence type="ECO:0000256" key="16">
    <source>
        <dbReference type="ARBA" id="ARBA00048914"/>
    </source>
</evidence>
<evidence type="ECO:0000313" key="20">
    <source>
        <dbReference type="Proteomes" id="UP000824062"/>
    </source>
</evidence>
<evidence type="ECO:0000256" key="15">
    <source>
        <dbReference type="ARBA" id="ARBA00023316"/>
    </source>
</evidence>
<evidence type="ECO:0000256" key="8">
    <source>
        <dbReference type="ARBA" id="ARBA00022630"/>
    </source>
</evidence>
<dbReference type="Gene3D" id="3.30.43.10">
    <property type="entry name" value="Uridine Diphospho-n-acetylenolpyruvylglucosamine Reductase, domain 2"/>
    <property type="match status" value="1"/>
</dbReference>
<protein>
    <recommendedName>
        <fullName evidence="17">UDP-N-acetylenolpyruvoylglucosamine reductase</fullName>
        <ecNumber evidence="17">1.3.1.98</ecNumber>
    </recommendedName>
    <alternativeName>
        <fullName evidence="17">UDP-N-acetylmuramate dehydrogenase</fullName>
    </alternativeName>
</protein>
<keyword evidence="9 17" id="KW-0274">FAD</keyword>
<comment type="similarity">
    <text evidence="5 17">Belongs to the MurB family.</text>
</comment>
<keyword evidence="7 17" id="KW-0132">Cell division</keyword>
<comment type="catalytic activity">
    <reaction evidence="16 17">
        <text>UDP-N-acetyl-alpha-D-muramate + NADP(+) = UDP-N-acetyl-3-O-(1-carboxyvinyl)-alpha-D-glucosamine + NADPH + H(+)</text>
        <dbReference type="Rhea" id="RHEA:12248"/>
        <dbReference type="ChEBI" id="CHEBI:15378"/>
        <dbReference type="ChEBI" id="CHEBI:57783"/>
        <dbReference type="ChEBI" id="CHEBI:58349"/>
        <dbReference type="ChEBI" id="CHEBI:68483"/>
        <dbReference type="ChEBI" id="CHEBI:70757"/>
        <dbReference type="EC" id="1.3.1.98"/>
    </reaction>
</comment>
<comment type="subcellular location">
    <subcellularLocation>
        <location evidence="3 17">Cytoplasm</location>
    </subcellularLocation>
</comment>
<evidence type="ECO:0000256" key="1">
    <source>
        <dbReference type="ARBA" id="ARBA00001974"/>
    </source>
</evidence>
<dbReference type="AlphaFoldDB" id="A0A9D2EZT3"/>
<dbReference type="GO" id="GO:0051301">
    <property type="term" value="P:cell division"/>
    <property type="evidence" value="ECO:0007669"/>
    <property type="project" value="UniProtKB-KW"/>
</dbReference>
<name>A0A9D2EZT3_9ACTN</name>
<dbReference type="InterPro" id="IPR016166">
    <property type="entry name" value="FAD-bd_PCMH"/>
</dbReference>
<evidence type="ECO:0000313" key="19">
    <source>
        <dbReference type="EMBL" id="HIZ46889.1"/>
    </source>
</evidence>
<evidence type="ECO:0000256" key="10">
    <source>
        <dbReference type="ARBA" id="ARBA00022857"/>
    </source>
</evidence>
<organism evidence="19 20">
    <name type="scientific">Candidatus Olsenella pullistercoris</name>
    <dbReference type="NCBI Taxonomy" id="2838712"/>
    <lineage>
        <taxon>Bacteria</taxon>
        <taxon>Bacillati</taxon>
        <taxon>Actinomycetota</taxon>
        <taxon>Coriobacteriia</taxon>
        <taxon>Coriobacteriales</taxon>
        <taxon>Atopobiaceae</taxon>
        <taxon>Olsenella</taxon>
    </lineage>
</organism>
<dbReference type="SUPFAM" id="SSF56176">
    <property type="entry name" value="FAD-binding/transporter-associated domain-like"/>
    <property type="match status" value="1"/>
</dbReference>
<gene>
    <name evidence="17 19" type="primary">murB</name>
    <name evidence="19" type="ORF">IAA19_07745</name>
</gene>
<dbReference type="GO" id="GO:0008360">
    <property type="term" value="P:regulation of cell shape"/>
    <property type="evidence" value="ECO:0007669"/>
    <property type="project" value="UniProtKB-KW"/>
</dbReference>
<evidence type="ECO:0000256" key="6">
    <source>
        <dbReference type="ARBA" id="ARBA00022490"/>
    </source>
</evidence>
<feature type="active site" description="Proton donor" evidence="17">
    <location>
        <position position="227"/>
    </location>
</feature>
<keyword evidence="15 17" id="KW-0961">Cell wall biogenesis/degradation</keyword>
<keyword evidence="13 17" id="KW-0560">Oxidoreductase</keyword>
<dbReference type="InterPro" id="IPR016169">
    <property type="entry name" value="FAD-bd_PCMH_sub2"/>
</dbReference>
<dbReference type="InterPro" id="IPR036318">
    <property type="entry name" value="FAD-bd_PCMH-like_sf"/>
</dbReference>
<dbReference type="GO" id="GO:0009252">
    <property type="term" value="P:peptidoglycan biosynthetic process"/>
    <property type="evidence" value="ECO:0007669"/>
    <property type="project" value="UniProtKB-UniRule"/>
</dbReference>
<dbReference type="GO" id="GO:0071555">
    <property type="term" value="P:cell wall organization"/>
    <property type="evidence" value="ECO:0007669"/>
    <property type="project" value="UniProtKB-KW"/>
</dbReference>
<keyword evidence="8 17" id="KW-0285">Flavoprotein</keyword>
<evidence type="ECO:0000256" key="14">
    <source>
        <dbReference type="ARBA" id="ARBA00023306"/>
    </source>
</evidence>
<evidence type="ECO:0000256" key="7">
    <source>
        <dbReference type="ARBA" id="ARBA00022618"/>
    </source>
</evidence>
<evidence type="ECO:0000256" key="17">
    <source>
        <dbReference type="HAMAP-Rule" id="MF_00037"/>
    </source>
</evidence>
<feature type="domain" description="FAD-binding PCMH-type" evidence="18">
    <location>
        <begin position="31"/>
        <end position="198"/>
    </location>
</feature>
<dbReference type="EMBL" id="DXBM01000065">
    <property type="protein sequence ID" value="HIZ46889.1"/>
    <property type="molecule type" value="Genomic_DNA"/>
</dbReference>
<dbReference type="GO" id="GO:0071949">
    <property type="term" value="F:FAD binding"/>
    <property type="evidence" value="ECO:0007669"/>
    <property type="project" value="InterPro"/>
</dbReference>
<keyword evidence="10 17" id="KW-0521">NADP</keyword>
<evidence type="ECO:0000256" key="5">
    <source>
        <dbReference type="ARBA" id="ARBA00010485"/>
    </source>
</evidence>
<dbReference type="Pfam" id="PF01565">
    <property type="entry name" value="FAD_binding_4"/>
    <property type="match status" value="1"/>
</dbReference>
<accession>A0A9D2EZT3</accession>
<dbReference type="GO" id="GO:0008762">
    <property type="term" value="F:UDP-N-acetylmuramate dehydrogenase activity"/>
    <property type="evidence" value="ECO:0007669"/>
    <property type="project" value="UniProtKB-UniRule"/>
</dbReference>
<dbReference type="Gene3D" id="3.30.465.10">
    <property type="match status" value="1"/>
</dbReference>
<evidence type="ECO:0000256" key="12">
    <source>
        <dbReference type="ARBA" id="ARBA00022984"/>
    </source>
</evidence>
<dbReference type="PANTHER" id="PTHR21071">
    <property type="entry name" value="UDP-N-ACETYLENOLPYRUVOYLGLUCOSAMINE REDUCTASE"/>
    <property type="match status" value="1"/>
</dbReference>
<comment type="cofactor">
    <cofactor evidence="1 17">
        <name>FAD</name>
        <dbReference type="ChEBI" id="CHEBI:57692"/>
    </cofactor>
</comment>
<feature type="active site" evidence="17">
    <location>
        <position position="297"/>
    </location>
</feature>
<dbReference type="PROSITE" id="PS51387">
    <property type="entry name" value="FAD_PCMH"/>
    <property type="match status" value="1"/>
</dbReference>